<evidence type="ECO:0000313" key="1">
    <source>
        <dbReference type="EMBL" id="SDY38357.1"/>
    </source>
</evidence>
<proteinExistence type="predicted"/>
<evidence type="ECO:0000313" key="2">
    <source>
        <dbReference type="Proteomes" id="UP000198640"/>
    </source>
</evidence>
<dbReference type="RefSeq" id="WP_090414299.1">
    <property type="nucleotide sequence ID" value="NZ_FNOY01000032.1"/>
</dbReference>
<protein>
    <submittedName>
        <fullName evidence="1">Uncharacterized protein</fullName>
    </submittedName>
</protein>
<dbReference type="EMBL" id="FNOY01000032">
    <property type="protein sequence ID" value="SDY38357.1"/>
    <property type="molecule type" value="Genomic_DNA"/>
</dbReference>
<name>A0A1H3JET2_9PROT</name>
<organism evidence="1 2">
    <name type="scientific">Nitrosomonas halophila</name>
    <dbReference type="NCBI Taxonomy" id="44576"/>
    <lineage>
        <taxon>Bacteria</taxon>
        <taxon>Pseudomonadati</taxon>
        <taxon>Pseudomonadota</taxon>
        <taxon>Betaproteobacteria</taxon>
        <taxon>Nitrosomonadales</taxon>
        <taxon>Nitrosomonadaceae</taxon>
        <taxon>Nitrosomonas</taxon>
    </lineage>
</organism>
<dbReference type="Proteomes" id="UP000198640">
    <property type="component" value="Unassembled WGS sequence"/>
</dbReference>
<gene>
    <name evidence="1" type="ORF">SAMN05421881_103236</name>
</gene>
<accession>A0A1H3JET2</accession>
<sequence>MEGTININEETCAPYNAQAKTDDTAKAISNAVSALDYLIDAQKGKVPDELTGPCHAIRLVGIDLRRQAMGADPVVMDWILRIASALDFMFECEADNQDYFATAKHFDGFLYVLDLLRDDLLTLYEGHFVTRPN</sequence>
<dbReference type="AlphaFoldDB" id="A0A1H3JET2"/>
<keyword evidence="2" id="KW-1185">Reference proteome</keyword>
<reference evidence="1 2" key="1">
    <citation type="submission" date="2016-10" db="EMBL/GenBank/DDBJ databases">
        <authorList>
            <person name="de Groot N.N."/>
        </authorList>
    </citation>
    <scope>NUCLEOTIDE SEQUENCE [LARGE SCALE GENOMIC DNA]</scope>
    <source>
        <strain evidence="1 2">Nm1</strain>
    </source>
</reference>